<proteinExistence type="predicted"/>
<dbReference type="GO" id="GO:0003677">
    <property type="term" value="F:DNA binding"/>
    <property type="evidence" value="ECO:0007669"/>
    <property type="project" value="InterPro"/>
</dbReference>
<dbReference type="InterPro" id="IPR013762">
    <property type="entry name" value="Integrase-like_cat_sf"/>
</dbReference>
<dbReference type="InterPro" id="IPR011010">
    <property type="entry name" value="DNA_brk_join_enz"/>
</dbReference>
<evidence type="ECO:0000313" key="2">
    <source>
        <dbReference type="EMBL" id="EDY55214.1"/>
    </source>
</evidence>
<evidence type="ECO:0000313" key="3">
    <source>
        <dbReference type="Proteomes" id="UP000002785"/>
    </source>
</evidence>
<dbReference type="Gene3D" id="1.10.443.10">
    <property type="entry name" value="Intergrase catalytic core"/>
    <property type="match status" value="1"/>
</dbReference>
<keyword evidence="3" id="KW-1185">Reference proteome</keyword>
<name>B5HQV9_STRX2</name>
<dbReference type="GO" id="GO:0006310">
    <property type="term" value="P:DNA recombination"/>
    <property type="evidence" value="ECO:0007669"/>
    <property type="project" value="UniProtKB-KW"/>
</dbReference>
<organism evidence="2 3">
    <name type="scientific">Streptomyces sviceus (strain ATCC 29083 / DSM 924 / JCM 4929 / NBRC 13980 / NCIMB 11184 / NRRL 5439 / UC 5370)</name>
    <dbReference type="NCBI Taxonomy" id="463191"/>
    <lineage>
        <taxon>Bacteria</taxon>
        <taxon>Bacillati</taxon>
        <taxon>Actinomycetota</taxon>
        <taxon>Actinomycetes</taxon>
        <taxon>Kitasatosporales</taxon>
        <taxon>Streptomycetaceae</taxon>
        <taxon>Streptomyces</taxon>
    </lineage>
</organism>
<gene>
    <name evidence="2" type="ORF">SSEG_08745</name>
</gene>
<dbReference type="Proteomes" id="UP000002785">
    <property type="component" value="Chromosome"/>
</dbReference>
<sequence length="84" mass="9453">MAHTPPQSNLNTLKSAQEAAVHTLHQLRHSGLGHLAEKGRSAPELQARSRHKHLGTLGHYVKLGEEISARVTAENDEHNRRRRR</sequence>
<dbReference type="RefSeq" id="WP_007381253.1">
    <property type="nucleotide sequence ID" value="NZ_CM000951.1"/>
</dbReference>
<reference evidence="2" key="1">
    <citation type="submission" date="2009-10" db="EMBL/GenBank/DDBJ databases">
        <title>The genome sequence of Streptomyces sviceus strain ATCC 29083.</title>
        <authorList>
            <consortium name="The Broad Institute Genome Sequencing Platform"/>
            <consortium name="Broad Institute Microbial Sequencing Center"/>
            <person name="Fischbach M."/>
            <person name="Godfrey P."/>
            <person name="Ward D."/>
            <person name="Young S."/>
            <person name="Zeng Q."/>
            <person name="Koehrsen M."/>
            <person name="Alvarado L."/>
            <person name="Berlin A.M."/>
            <person name="Bochicchio J."/>
            <person name="Borenstein D."/>
            <person name="Chapman S.B."/>
            <person name="Chen Z."/>
            <person name="Engels R."/>
            <person name="Freedman E."/>
            <person name="Gellesch M."/>
            <person name="Goldberg J."/>
            <person name="Griggs A."/>
            <person name="Gujja S."/>
            <person name="Heilman E.R."/>
            <person name="Heiman D.I."/>
            <person name="Hepburn T.A."/>
            <person name="Howarth C."/>
            <person name="Jen D."/>
            <person name="Larson L."/>
            <person name="Lewis B."/>
            <person name="Mehta T."/>
            <person name="Park D."/>
            <person name="Pearson M."/>
            <person name="Richards J."/>
            <person name="Roberts A."/>
            <person name="Saif S."/>
            <person name="Shea T.D."/>
            <person name="Shenoy N."/>
            <person name="Sisk P."/>
            <person name="Stolte C."/>
            <person name="Sykes S.N."/>
            <person name="Thomson T."/>
            <person name="Walk T."/>
            <person name="White J."/>
            <person name="Yandava C."/>
            <person name="Straight P."/>
            <person name="Clardy J."/>
            <person name="Hung D."/>
            <person name="Kolter R."/>
            <person name="Mekalanos J."/>
            <person name="Walker S."/>
            <person name="Walsh C.T."/>
            <person name="Wieland-Brown L.C."/>
            <person name="Haas B."/>
            <person name="Nusbaum C."/>
            <person name="Birren B."/>
        </authorList>
    </citation>
    <scope>NUCLEOTIDE SEQUENCE [LARGE SCALE GENOMIC DNA]</scope>
    <source>
        <strain evidence="2">ATCC 29083</strain>
    </source>
</reference>
<dbReference type="HOGENOM" id="CLU_2526212_0_0_11"/>
<dbReference type="EMBL" id="CM000951">
    <property type="protein sequence ID" value="EDY55214.1"/>
    <property type="molecule type" value="Genomic_DNA"/>
</dbReference>
<keyword evidence="1" id="KW-0233">DNA recombination</keyword>
<dbReference type="AlphaFoldDB" id="B5HQV9"/>
<evidence type="ECO:0008006" key="4">
    <source>
        <dbReference type="Google" id="ProtNLM"/>
    </source>
</evidence>
<evidence type="ECO:0000256" key="1">
    <source>
        <dbReference type="ARBA" id="ARBA00023172"/>
    </source>
</evidence>
<accession>B5HQV9</accession>
<protein>
    <recommendedName>
        <fullName evidence="4">Integrase</fullName>
    </recommendedName>
</protein>
<dbReference type="SUPFAM" id="SSF56349">
    <property type="entry name" value="DNA breaking-rejoining enzymes"/>
    <property type="match status" value="1"/>
</dbReference>
<dbReference type="GO" id="GO:0015074">
    <property type="term" value="P:DNA integration"/>
    <property type="evidence" value="ECO:0007669"/>
    <property type="project" value="InterPro"/>
</dbReference>